<dbReference type="GO" id="GO:0000155">
    <property type="term" value="F:phosphorelay sensor kinase activity"/>
    <property type="evidence" value="ECO:0007669"/>
    <property type="project" value="InterPro"/>
</dbReference>
<dbReference type="Pfam" id="PF00512">
    <property type="entry name" value="HisKA"/>
    <property type="match status" value="1"/>
</dbReference>
<dbReference type="FunFam" id="3.30.565.10:FF:000006">
    <property type="entry name" value="Sensor histidine kinase WalK"/>
    <property type="match status" value="1"/>
</dbReference>
<dbReference type="OrthoDB" id="9781208at2"/>
<organism evidence="9 10">
    <name type="scientific">Ancylomarina subtilis</name>
    <dbReference type="NCBI Taxonomy" id="1639035"/>
    <lineage>
        <taxon>Bacteria</taxon>
        <taxon>Pseudomonadati</taxon>
        <taxon>Bacteroidota</taxon>
        <taxon>Bacteroidia</taxon>
        <taxon>Marinilabiliales</taxon>
        <taxon>Marinifilaceae</taxon>
        <taxon>Ancylomarina</taxon>
    </lineage>
</organism>
<accession>A0A4Q7V4Q2</accession>
<dbReference type="Pfam" id="PF08269">
    <property type="entry name" value="dCache_2"/>
    <property type="match status" value="1"/>
</dbReference>
<dbReference type="PROSITE" id="PS50109">
    <property type="entry name" value="HIS_KIN"/>
    <property type="match status" value="1"/>
</dbReference>
<evidence type="ECO:0000256" key="6">
    <source>
        <dbReference type="ARBA" id="ARBA00023012"/>
    </source>
</evidence>
<keyword evidence="7" id="KW-0472">Membrane</keyword>
<comment type="caution">
    <text evidence="9">The sequence shown here is derived from an EMBL/GenBank/DDBJ whole genome shotgun (WGS) entry which is preliminary data.</text>
</comment>
<sequence length="486" mass="56021">MWTKPNSDNGVSHLKRAFLKRFEPYNWFLGLGEYQDDFKEDLKQETLEWFRHSYDPKEWQLFINDYDGKALIINSDQYKNGSNIKNITDNKGFNIFEKELDIAKNTDGDFLRYSWLDENTGEYTPRVSYVKGYNQWEWMIGASSSTATIDMAIAQKEKELIKDSFKRVTYLLLTMLGASVLFFIISQYINKRIRYNFNSFISEFETAISKHQMLKEDKFNLNELKRLSSSTNKLLEKHLKSLDELQLSEQKMRALNSTKDKFFSIIAHDLRNPFNALITLSSFLVDAIDSNDKEEAKELASIIETSSKQGFELLVNLLEWSRTQTGAIKYNPNLINLNRELKNPIQIIESIAESKQIRFKHDINKNITAFADPNMIRTIVRNLLSNAVKFTPRVGIISIEANENETEIVIKIRDNGVGMSQEIIDDLFTIDVNTSAQGTEGETGTGLGLILCFEFVKKHKGRIWVESEKGKGSCFSFSIPKETTKP</sequence>
<dbReference type="EMBL" id="SHKN01000006">
    <property type="protein sequence ID" value="RZT91215.1"/>
    <property type="molecule type" value="Genomic_DNA"/>
</dbReference>
<dbReference type="SMART" id="SM00387">
    <property type="entry name" value="HATPase_c"/>
    <property type="match status" value="1"/>
</dbReference>
<keyword evidence="3" id="KW-0597">Phosphoprotein</keyword>
<proteinExistence type="predicted"/>
<dbReference type="InterPro" id="IPR003594">
    <property type="entry name" value="HATPase_dom"/>
</dbReference>
<evidence type="ECO:0000256" key="3">
    <source>
        <dbReference type="ARBA" id="ARBA00022553"/>
    </source>
</evidence>
<dbReference type="InterPro" id="IPR036890">
    <property type="entry name" value="HATPase_C_sf"/>
</dbReference>
<evidence type="ECO:0000259" key="8">
    <source>
        <dbReference type="PROSITE" id="PS50109"/>
    </source>
</evidence>
<comment type="catalytic activity">
    <reaction evidence="1">
        <text>ATP + protein L-histidine = ADP + protein N-phospho-L-histidine.</text>
        <dbReference type="EC" id="2.7.13.3"/>
    </reaction>
</comment>
<evidence type="ECO:0000256" key="5">
    <source>
        <dbReference type="ARBA" id="ARBA00022777"/>
    </source>
</evidence>
<evidence type="ECO:0000256" key="4">
    <source>
        <dbReference type="ARBA" id="ARBA00022679"/>
    </source>
</evidence>
<keyword evidence="4" id="KW-0808">Transferase</keyword>
<keyword evidence="7" id="KW-0812">Transmembrane</keyword>
<dbReference type="Gene3D" id="3.30.565.10">
    <property type="entry name" value="Histidine kinase-like ATPase, C-terminal domain"/>
    <property type="match status" value="1"/>
</dbReference>
<feature type="domain" description="Histidine kinase" evidence="8">
    <location>
        <begin position="265"/>
        <end position="483"/>
    </location>
</feature>
<dbReference type="AlphaFoldDB" id="A0A4Q7V4Q2"/>
<feature type="transmembrane region" description="Helical" evidence="7">
    <location>
        <begin position="168"/>
        <end position="189"/>
    </location>
</feature>
<dbReference type="InterPro" id="IPR050736">
    <property type="entry name" value="Sensor_HK_Regulatory"/>
</dbReference>
<dbReference type="PANTHER" id="PTHR43711:SF31">
    <property type="entry name" value="HISTIDINE KINASE"/>
    <property type="match status" value="1"/>
</dbReference>
<keyword evidence="7" id="KW-1133">Transmembrane helix</keyword>
<dbReference type="PANTHER" id="PTHR43711">
    <property type="entry name" value="TWO-COMPONENT HISTIDINE KINASE"/>
    <property type="match status" value="1"/>
</dbReference>
<dbReference type="InterPro" id="IPR005467">
    <property type="entry name" value="His_kinase_dom"/>
</dbReference>
<gene>
    <name evidence="9" type="ORF">EV201_3221</name>
</gene>
<dbReference type="InterPro" id="IPR004358">
    <property type="entry name" value="Sig_transdc_His_kin-like_C"/>
</dbReference>
<dbReference type="InterPro" id="IPR003661">
    <property type="entry name" value="HisK_dim/P_dom"/>
</dbReference>
<evidence type="ECO:0000256" key="7">
    <source>
        <dbReference type="SAM" id="Phobius"/>
    </source>
</evidence>
<evidence type="ECO:0000256" key="2">
    <source>
        <dbReference type="ARBA" id="ARBA00012438"/>
    </source>
</evidence>
<dbReference type="EC" id="2.7.13.3" evidence="2"/>
<protein>
    <recommendedName>
        <fullName evidence="2">histidine kinase</fullName>
        <ecNumber evidence="2">2.7.13.3</ecNumber>
    </recommendedName>
</protein>
<evidence type="ECO:0000313" key="10">
    <source>
        <dbReference type="Proteomes" id="UP000293562"/>
    </source>
</evidence>
<dbReference type="Gene3D" id="3.30.450.20">
    <property type="entry name" value="PAS domain"/>
    <property type="match status" value="2"/>
</dbReference>
<dbReference type="InterPro" id="IPR036097">
    <property type="entry name" value="HisK_dim/P_sf"/>
</dbReference>
<reference evidence="9 10" key="1">
    <citation type="submission" date="2019-02" db="EMBL/GenBank/DDBJ databases">
        <title>Genomic Encyclopedia of Type Strains, Phase IV (KMG-IV): sequencing the most valuable type-strain genomes for metagenomic binning, comparative biology and taxonomic classification.</title>
        <authorList>
            <person name="Goeker M."/>
        </authorList>
    </citation>
    <scope>NUCLEOTIDE SEQUENCE [LARGE SCALE GENOMIC DNA]</scope>
    <source>
        <strain evidence="9 10">DSM 28825</strain>
    </source>
</reference>
<evidence type="ECO:0000313" key="9">
    <source>
        <dbReference type="EMBL" id="RZT91215.1"/>
    </source>
</evidence>
<dbReference type="CDD" id="cd00082">
    <property type="entry name" value="HisKA"/>
    <property type="match status" value="1"/>
</dbReference>
<dbReference type="SMART" id="SM00388">
    <property type="entry name" value="HisKA"/>
    <property type="match status" value="1"/>
</dbReference>
<dbReference type="Gene3D" id="1.10.287.130">
    <property type="match status" value="1"/>
</dbReference>
<keyword evidence="10" id="KW-1185">Reference proteome</keyword>
<dbReference type="Proteomes" id="UP000293562">
    <property type="component" value="Unassembled WGS sequence"/>
</dbReference>
<dbReference type="SUPFAM" id="SSF47384">
    <property type="entry name" value="Homodimeric domain of signal transducing histidine kinase"/>
    <property type="match status" value="1"/>
</dbReference>
<dbReference type="InterPro" id="IPR004010">
    <property type="entry name" value="Double_Cache_2"/>
</dbReference>
<dbReference type="PRINTS" id="PR00344">
    <property type="entry name" value="BCTRLSENSOR"/>
</dbReference>
<evidence type="ECO:0000256" key="1">
    <source>
        <dbReference type="ARBA" id="ARBA00000085"/>
    </source>
</evidence>
<keyword evidence="6" id="KW-0902">Two-component regulatory system</keyword>
<dbReference type="Pfam" id="PF02518">
    <property type="entry name" value="HATPase_c"/>
    <property type="match status" value="1"/>
</dbReference>
<keyword evidence="5 9" id="KW-0418">Kinase</keyword>
<dbReference type="SUPFAM" id="SSF55874">
    <property type="entry name" value="ATPase domain of HSP90 chaperone/DNA topoisomerase II/histidine kinase"/>
    <property type="match status" value="1"/>
</dbReference>
<name>A0A4Q7V4Q2_9BACT</name>